<evidence type="ECO:0000313" key="2">
    <source>
        <dbReference type="Proteomes" id="UP000298030"/>
    </source>
</evidence>
<reference evidence="1 2" key="1">
    <citation type="journal article" date="2019" name="Nat. Ecol. Evol.">
        <title>Megaphylogeny resolves global patterns of mushroom evolution.</title>
        <authorList>
            <person name="Varga T."/>
            <person name="Krizsan K."/>
            <person name="Foldi C."/>
            <person name="Dima B."/>
            <person name="Sanchez-Garcia M."/>
            <person name="Sanchez-Ramirez S."/>
            <person name="Szollosi G.J."/>
            <person name="Szarkandi J.G."/>
            <person name="Papp V."/>
            <person name="Albert L."/>
            <person name="Andreopoulos W."/>
            <person name="Angelini C."/>
            <person name="Antonin V."/>
            <person name="Barry K.W."/>
            <person name="Bougher N.L."/>
            <person name="Buchanan P."/>
            <person name="Buyck B."/>
            <person name="Bense V."/>
            <person name="Catcheside P."/>
            <person name="Chovatia M."/>
            <person name="Cooper J."/>
            <person name="Damon W."/>
            <person name="Desjardin D."/>
            <person name="Finy P."/>
            <person name="Geml J."/>
            <person name="Haridas S."/>
            <person name="Hughes K."/>
            <person name="Justo A."/>
            <person name="Karasinski D."/>
            <person name="Kautmanova I."/>
            <person name="Kiss B."/>
            <person name="Kocsube S."/>
            <person name="Kotiranta H."/>
            <person name="LaButti K.M."/>
            <person name="Lechner B.E."/>
            <person name="Liimatainen K."/>
            <person name="Lipzen A."/>
            <person name="Lukacs Z."/>
            <person name="Mihaltcheva S."/>
            <person name="Morgado L.N."/>
            <person name="Niskanen T."/>
            <person name="Noordeloos M.E."/>
            <person name="Ohm R.A."/>
            <person name="Ortiz-Santana B."/>
            <person name="Ovrebo C."/>
            <person name="Racz N."/>
            <person name="Riley R."/>
            <person name="Savchenko A."/>
            <person name="Shiryaev A."/>
            <person name="Soop K."/>
            <person name="Spirin V."/>
            <person name="Szebenyi C."/>
            <person name="Tomsovsky M."/>
            <person name="Tulloss R.E."/>
            <person name="Uehling J."/>
            <person name="Grigoriev I.V."/>
            <person name="Vagvolgyi C."/>
            <person name="Papp T."/>
            <person name="Martin F.M."/>
            <person name="Miettinen O."/>
            <person name="Hibbett D.S."/>
            <person name="Nagy L.G."/>
        </authorList>
    </citation>
    <scope>NUCLEOTIDE SEQUENCE [LARGE SCALE GENOMIC DNA]</scope>
    <source>
        <strain evidence="1 2">FP101781</strain>
    </source>
</reference>
<keyword evidence="2" id="KW-1185">Reference proteome</keyword>
<dbReference type="Proteomes" id="UP000298030">
    <property type="component" value="Unassembled WGS sequence"/>
</dbReference>
<dbReference type="AlphaFoldDB" id="A0A4Y7SHD6"/>
<sequence length="156" mass="17169">MAFLTQSELPASSIHQCSNLRRKNGGVPNAAVYACYATRDGKKAKSLATAYQKAKDPNGLRTPSGGSRVEAYTVSDMLGYETSCAQNGDGTAPTFAVPLTLRGDSSNEASLVLALFDYMSDKERREFHAQVESDWKAKQRKDRETELLNLDRELRS</sequence>
<name>A0A4Y7SHD6_COPMI</name>
<accession>A0A4Y7SHD6</accession>
<dbReference type="EMBL" id="QPFP01000118">
    <property type="protein sequence ID" value="TEB21172.1"/>
    <property type="molecule type" value="Genomic_DNA"/>
</dbReference>
<dbReference type="OrthoDB" id="3048642at2759"/>
<organism evidence="1 2">
    <name type="scientific">Coprinellus micaceus</name>
    <name type="common">Glistening ink-cap mushroom</name>
    <name type="synonym">Coprinus micaceus</name>
    <dbReference type="NCBI Taxonomy" id="71717"/>
    <lineage>
        <taxon>Eukaryota</taxon>
        <taxon>Fungi</taxon>
        <taxon>Dikarya</taxon>
        <taxon>Basidiomycota</taxon>
        <taxon>Agaricomycotina</taxon>
        <taxon>Agaricomycetes</taxon>
        <taxon>Agaricomycetidae</taxon>
        <taxon>Agaricales</taxon>
        <taxon>Agaricineae</taxon>
        <taxon>Psathyrellaceae</taxon>
        <taxon>Coprinellus</taxon>
    </lineage>
</organism>
<dbReference type="STRING" id="71717.A0A4Y7SHD6"/>
<gene>
    <name evidence="1" type="ORF">FA13DRAFT_1717148</name>
</gene>
<proteinExistence type="predicted"/>
<evidence type="ECO:0000313" key="1">
    <source>
        <dbReference type="EMBL" id="TEB21172.1"/>
    </source>
</evidence>
<comment type="caution">
    <text evidence="1">The sequence shown here is derived from an EMBL/GenBank/DDBJ whole genome shotgun (WGS) entry which is preliminary data.</text>
</comment>
<protein>
    <submittedName>
        <fullName evidence="1">Uncharacterized protein</fullName>
    </submittedName>
</protein>